<dbReference type="InterPro" id="IPR021772">
    <property type="entry name" value="WDR48/Bun107"/>
</dbReference>
<dbReference type="PANTHER" id="PTHR44019:SF8">
    <property type="entry name" value="POC1 CENTRIOLAR PROTEIN HOMOLOG"/>
    <property type="match status" value="1"/>
</dbReference>
<dbReference type="Proteomes" id="UP000660262">
    <property type="component" value="Unassembled WGS sequence"/>
</dbReference>
<dbReference type="PROSITE" id="PS50082">
    <property type="entry name" value="WD_REPEATS_2"/>
    <property type="match status" value="2"/>
</dbReference>
<evidence type="ECO:0000256" key="4">
    <source>
        <dbReference type="SAM" id="MobiDB-lite"/>
    </source>
</evidence>
<evidence type="ECO:0000256" key="1">
    <source>
        <dbReference type="ARBA" id="ARBA00022574"/>
    </source>
</evidence>
<proteinExistence type="predicted"/>
<organism evidence="5 6">
    <name type="scientific">Pycnococcus provasolii</name>
    <dbReference type="NCBI Taxonomy" id="41880"/>
    <lineage>
        <taxon>Eukaryota</taxon>
        <taxon>Viridiplantae</taxon>
        <taxon>Chlorophyta</taxon>
        <taxon>Pseudoscourfieldiophyceae</taxon>
        <taxon>Pseudoscourfieldiales</taxon>
        <taxon>Pycnococcaceae</taxon>
        <taxon>Pycnococcus</taxon>
    </lineage>
</organism>
<dbReference type="PROSITE" id="PS00678">
    <property type="entry name" value="WD_REPEATS_1"/>
    <property type="match status" value="1"/>
</dbReference>
<accession>A0A830H8X1</accession>
<dbReference type="InterPro" id="IPR036322">
    <property type="entry name" value="WD40_repeat_dom_sf"/>
</dbReference>
<protein>
    <submittedName>
        <fullName evidence="5">Uncharacterized protein</fullName>
    </submittedName>
</protein>
<feature type="repeat" description="WD" evidence="3">
    <location>
        <begin position="135"/>
        <end position="177"/>
    </location>
</feature>
<dbReference type="Pfam" id="PF00400">
    <property type="entry name" value="WD40"/>
    <property type="match status" value="4"/>
</dbReference>
<dbReference type="PROSITE" id="PS50294">
    <property type="entry name" value="WD_REPEATS_REGION"/>
    <property type="match status" value="1"/>
</dbReference>
<evidence type="ECO:0000313" key="6">
    <source>
        <dbReference type="Proteomes" id="UP000660262"/>
    </source>
</evidence>
<dbReference type="PANTHER" id="PTHR44019">
    <property type="entry name" value="WD REPEAT-CONTAINING PROTEIN 55"/>
    <property type="match status" value="1"/>
</dbReference>
<sequence>MASKPPAVHRHACIRYGLPWTSFQESSRGAPDIEGHAAPICALLPIRAHSHGGVGLVTCSRDGTCRAWSEGSAASSASGGDGSRISVLKSTAVYAGHVDWVSCVATVGTAHIATGSHDKLVMLWKGKERKPAAVLNAHTDYVTCVAAPAEASSVLVSAGLDGRVLAWDVDAPELPARLISEEKTSVYALDILADGSLCAVGSSDGPVYVRDMRSGQKVCKLHGHEDVVRSLLLVSGPGASFQLASCASDGSVRVWDARRAGGGNSAGAALATSPAQRCALAPHGGKSVRALSTFDASNLDVLATAAADGSVAVCHTASATAVRLSSRHTSGVTESDPRAAWMEGHSALAVACDGEKGLWVARDDTAYTLRLDARAALRVLNDKDDAAKYTCAASSSRMPLPPCLPDACAVATARTRGITPLSAAEMLDDGVHALGISTTGELSVWDVCRCERIVHAQAALPKLPPISRDDGSGKSSMGAVVAHPVAELDDPSQAPPPSTLGAFAMEASRSGSETSAKMELSTSNGDTDNQLGPPNALFFERTDAEWLRRWYCAVARHAAETFPKAALAAAATPTQDTALRRELFASPQRALLQHARRKLQRLCGAPSWCKIDCALGYPRITLTHPTVFQRDAYVSDVASQLPNTDSVAPGAPLGPITPRAGDAEQRMNVGEHVLRALLCGWRDQACDVKLAGLALARVPLMGVDCRGAPWRVSGIGELASARLLPPWSWPFLPDKCRAEAYADAFSACIVGDACEGTEAVRWLVATYPVLKTAAPLGTTGGTVTTPGEGAGKMTFSLIPSPDSSLSTLDNSSLTAPRIVTVRKLCSYVMKNYPSDGSPAPVVEIVCGDVVLPRDMALCTIHKEFWLKEKQEGQMVLHYRPWHGS</sequence>
<dbReference type="InterPro" id="IPR050505">
    <property type="entry name" value="WDR55/POC1"/>
</dbReference>
<dbReference type="InterPro" id="IPR015943">
    <property type="entry name" value="WD40/YVTN_repeat-like_dom_sf"/>
</dbReference>
<dbReference type="Gene3D" id="2.130.10.10">
    <property type="entry name" value="YVTN repeat-like/Quinoprotein amine dehydrogenase"/>
    <property type="match status" value="2"/>
</dbReference>
<evidence type="ECO:0000256" key="2">
    <source>
        <dbReference type="ARBA" id="ARBA00022737"/>
    </source>
</evidence>
<dbReference type="InterPro" id="IPR019775">
    <property type="entry name" value="WD40_repeat_CS"/>
</dbReference>
<feature type="region of interest" description="Disordered" evidence="4">
    <location>
        <begin position="507"/>
        <end position="533"/>
    </location>
</feature>
<feature type="compositionally biased region" description="Polar residues" evidence="4">
    <location>
        <begin position="509"/>
        <end position="532"/>
    </location>
</feature>
<keyword evidence="2" id="KW-0677">Repeat</keyword>
<dbReference type="Pfam" id="PF11816">
    <property type="entry name" value="DUF3337"/>
    <property type="match status" value="1"/>
</dbReference>
<dbReference type="SMART" id="SM00320">
    <property type="entry name" value="WD40"/>
    <property type="match status" value="6"/>
</dbReference>
<comment type="caution">
    <text evidence="5">The sequence shown here is derived from an EMBL/GenBank/DDBJ whole genome shotgun (WGS) entry which is preliminary data.</text>
</comment>
<name>A0A830H8X1_9CHLO</name>
<gene>
    <name evidence="5" type="ORF">PPROV_000083700</name>
</gene>
<dbReference type="EMBL" id="BNJQ01000002">
    <property type="protein sequence ID" value="GHP02081.1"/>
    <property type="molecule type" value="Genomic_DNA"/>
</dbReference>
<feature type="repeat" description="WD" evidence="3">
    <location>
        <begin position="221"/>
        <end position="256"/>
    </location>
</feature>
<dbReference type="InterPro" id="IPR001680">
    <property type="entry name" value="WD40_rpt"/>
</dbReference>
<dbReference type="OrthoDB" id="71437at2759"/>
<keyword evidence="1 3" id="KW-0853">WD repeat</keyword>
<dbReference type="AlphaFoldDB" id="A0A830H8X1"/>
<evidence type="ECO:0000256" key="3">
    <source>
        <dbReference type="PROSITE-ProRule" id="PRU00221"/>
    </source>
</evidence>
<dbReference type="SUPFAM" id="SSF50978">
    <property type="entry name" value="WD40 repeat-like"/>
    <property type="match status" value="1"/>
</dbReference>
<keyword evidence="6" id="KW-1185">Reference proteome</keyword>
<reference evidence="5" key="1">
    <citation type="submission" date="2020-10" db="EMBL/GenBank/DDBJ databases">
        <title>Unveiling of a novel bifunctional photoreceptor, Dualchrome1, isolated from a cosmopolitan green alga.</title>
        <authorList>
            <person name="Suzuki S."/>
            <person name="Kawachi M."/>
        </authorList>
    </citation>
    <scope>NUCLEOTIDE SEQUENCE</scope>
    <source>
        <strain evidence="5">NIES 2893</strain>
    </source>
</reference>
<evidence type="ECO:0000313" key="5">
    <source>
        <dbReference type="EMBL" id="GHP02081.1"/>
    </source>
</evidence>